<sequence>MKFRHLIVAICMSMVFGLTSKAAQAEGGNFMYYGFEPDIITNYISTGKKLGFVRVTIELMVEGENNLKIMEHHAPLLRAALVDVLGRQPEERVKSLAGREEIRKLCFTTVNQLLKKETGQELAAELLFTKYIYH</sequence>
<keyword evidence="11" id="KW-0732">Signal</keyword>
<comment type="similarity">
    <text evidence="3 10">Belongs to the FliL family.</text>
</comment>
<keyword evidence="12" id="KW-0282">Flagellum</keyword>
<feature type="chain" id="PRO_5045890602" description="Flagellar protein FliL" evidence="11">
    <location>
        <begin position="26"/>
        <end position="134"/>
    </location>
</feature>
<feature type="signal peptide" evidence="11">
    <location>
        <begin position="1"/>
        <end position="25"/>
    </location>
</feature>
<keyword evidence="8" id="KW-1133">Transmembrane helix</keyword>
<organism evidence="12 13">
    <name type="scientific">Corallincola platygyrae</name>
    <dbReference type="NCBI Taxonomy" id="1193278"/>
    <lineage>
        <taxon>Bacteria</taxon>
        <taxon>Pseudomonadati</taxon>
        <taxon>Pseudomonadota</taxon>
        <taxon>Gammaproteobacteria</taxon>
        <taxon>Alteromonadales</taxon>
        <taxon>Psychromonadaceae</taxon>
        <taxon>Corallincola</taxon>
    </lineage>
</organism>
<evidence type="ECO:0000313" key="13">
    <source>
        <dbReference type="Proteomes" id="UP001597380"/>
    </source>
</evidence>
<dbReference type="RefSeq" id="WP_345339507.1">
    <property type="nucleotide sequence ID" value="NZ_BAABLI010000009.1"/>
</dbReference>
<reference evidence="13" key="1">
    <citation type="journal article" date="2019" name="Int. J. Syst. Evol. Microbiol.">
        <title>The Global Catalogue of Microorganisms (GCM) 10K type strain sequencing project: providing services to taxonomists for standard genome sequencing and annotation.</title>
        <authorList>
            <consortium name="The Broad Institute Genomics Platform"/>
            <consortium name="The Broad Institute Genome Sequencing Center for Infectious Disease"/>
            <person name="Wu L."/>
            <person name="Ma J."/>
        </authorList>
    </citation>
    <scope>NUCLEOTIDE SEQUENCE [LARGE SCALE GENOMIC DNA]</scope>
    <source>
        <strain evidence="13">CGMCC 1.10992</strain>
    </source>
</reference>
<evidence type="ECO:0000256" key="9">
    <source>
        <dbReference type="ARBA" id="ARBA00023136"/>
    </source>
</evidence>
<keyword evidence="9 10" id="KW-0472">Membrane</keyword>
<protein>
    <recommendedName>
        <fullName evidence="10">Flagellar protein FliL</fullName>
    </recommendedName>
</protein>
<comment type="subcellular location">
    <subcellularLocation>
        <location evidence="10">Cell inner membrane</location>
    </subcellularLocation>
    <subcellularLocation>
        <location evidence="2">Cell membrane</location>
        <topology evidence="2">Single-pass membrane protein</topology>
    </subcellularLocation>
</comment>
<name>A0ABW4XQS0_9GAMM</name>
<comment type="function">
    <text evidence="1 10">Controls the rotational direction of flagella during chemotaxis.</text>
</comment>
<keyword evidence="12" id="KW-0969">Cilium</keyword>
<evidence type="ECO:0000256" key="1">
    <source>
        <dbReference type="ARBA" id="ARBA00002254"/>
    </source>
</evidence>
<evidence type="ECO:0000256" key="7">
    <source>
        <dbReference type="ARBA" id="ARBA00022779"/>
    </source>
</evidence>
<keyword evidence="7 10" id="KW-0283">Flagellar rotation</keyword>
<accession>A0ABW4XQS0</accession>
<evidence type="ECO:0000313" key="12">
    <source>
        <dbReference type="EMBL" id="MFD2096803.1"/>
    </source>
</evidence>
<dbReference type="InterPro" id="IPR005503">
    <property type="entry name" value="FliL"/>
</dbReference>
<keyword evidence="4" id="KW-1003">Cell membrane</keyword>
<evidence type="ECO:0000256" key="3">
    <source>
        <dbReference type="ARBA" id="ARBA00008281"/>
    </source>
</evidence>
<dbReference type="PANTHER" id="PTHR35091">
    <property type="entry name" value="FLAGELLAR PROTEIN FLIL"/>
    <property type="match status" value="1"/>
</dbReference>
<evidence type="ECO:0000256" key="11">
    <source>
        <dbReference type="SAM" id="SignalP"/>
    </source>
</evidence>
<keyword evidence="6" id="KW-0812">Transmembrane</keyword>
<keyword evidence="12" id="KW-0966">Cell projection</keyword>
<keyword evidence="10" id="KW-0997">Cell inner membrane</keyword>
<gene>
    <name evidence="12" type="ORF">ACFSJ3_12470</name>
</gene>
<evidence type="ECO:0000256" key="8">
    <source>
        <dbReference type="ARBA" id="ARBA00022989"/>
    </source>
</evidence>
<proteinExistence type="inferred from homology"/>
<comment type="caution">
    <text evidence="12">The sequence shown here is derived from an EMBL/GenBank/DDBJ whole genome shotgun (WGS) entry which is preliminary data.</text>
</comment>
<keyword evidence="5 10" id="KW-0145">Chemotaxis</keyword>
<dbReference type="Proteomes" id="UP001597380">
    <property type="component" value="Unassembled WGS sequence"/>
</dbReference>
<dbReference type="Pfam" id="PF03748">
    <property type="entry name" value="FliL"/>
    <property type="match status" value="1"/>
</dbReference>
<evidence type="ECO:0000256" key="4">
    <source>
        <dbReference type="ARBA" id="ARBA00022475"/>
    </source>
</evidence>
<evidence type="ECO:0000256" key="5">
    <source>
        <dbReference type="ARBA" id="ARBA00022500"/>
    </source>
</evidence>
<dbReference type="EMBL" id="JBHUHT010000013">
    <property type="protein sequence ID" value="MFD2096803.1"/>
    <property type="molecule type" value="Genomic_DNA"/>
</dbReference>
<evidence type="ECO:0000256" key="6">
    <source>
        <dbReference type="ARBA" id="ARBA00022692"/>
    </source>
</evidence>
<evidence type="ECO:0000256" key="10">
    <source>
        <dbReference type="RuleBase" id="RU364125"/>
    </source>
</evidence>
<dbReference type="PANTHER" id="PTHR35091:SF5">
    <property type="entry name" value="FLAGELLAR PROTEIN FLIL"/>
    <property type="match status" value="1"/>
</dbReference>
<keyword evidence="13" id="KW-1185">Reference proteome</keyword>
<evidence type="ECO:0000256" key="2">
    <source>
        <dbReference type="ARBA" id="ARBA00004162"/>
    </source>
</evidence>